<sequence length="224" mass="24671">MKTAIITGGGSGLGKELGKLLSLQGYHIFLLARTEDSLKEAAAEIESIGGKVSFATLDIRSTHDIQQFAKTHLKDCNVELLVHNAGVGYFGPFKDTDDDELVSMFETNALGPIRLTKALLNRLDPGSSTIINIISTAGLRGKKNESLYVASKFALRGFGESLQKEYEDSNLRIVNAYMGGMNTPFWENSDHISDPSRLRSPKEVAEMIVNEYKEKDEIVIESKK</sequence>
<evidence type="ECO:0000256" key="1">
    <source>
        <dbReference type="ARBA" id="ARBA00006484"/>
    </source>
</evidence>
<proteinExistence type="inferred from homology"/>
<dbReference type="PRINTS" id="PR00081">
    <property type="entry name" value="GDHRDH"/>
</dbReference>
<dbReference type="InterPro" id="IPR020904">
    <property type="entry name" value="Sc_DH/Rdtase_CS"/>
</dbReference>
<accession>A0A366ENT4</accession>
<dbReference type="InterPro" id="IPR036291">
    <property type="entry name" value="NAD(P)-bd_dom_sf"/>
</dbReference>
<keyword evidence="2" id="KW-0560">Oxidoreductase</keyword>
<dbReference type="PROSITE" id="PS00061">
    <property type="entry name" value="ADH_SHORT"/>
    <property type="match status" value="1"/>
</dbReference>
<dbReference type="SUPFAM" id="SSF51735">
    <property type="entry name" value="NAD(P)-binding Rossmann-fold domains"/>
    <property type="match status" value="1"/>
</dbReference>
<evidence type="ECO:0000313" key="4">
    <source>
        <dbReference type="EMBL" id="RBP03340.1"/>
    </source>
</evidence>
<dbReference type="OrthoDB" id="9775296at2"/>
<dbReference type="GO" id="GO:0016491">
    <property type="term" value="F:oxidoreductase activity"/>
    <property type="evidence" value="ECO:0007669"/>
    <property type="project" value="UniProtKB-KW"/>
</dbReference>
<dbReference type="GO" id="GO:0016020">
    <property type="term" value="C:membrane"/>
    <property type="evidence" value="ECO:0007669"/>
    <property type="project" value="TreeGrafter"/>
</dbReference>
<dbReference type="PANTHER" id="PTHR44196:SF1">
    <property type="entry name" value="DEHYDROGENASE_REDUCTASE SDR FAMILY MEMBER 7B"/>
    <property type="match status" value="1"/>
</dbReference>
<reference evidence="4 5" key="1">
    <citation type="submission" date="2018-06" db="EMBL/GenBank/DDBJ databases">
        <title>Freshwater and sediment microbial communities from various areas in North America, analyzing microbe dynamics in response to fracking.</title>
        <authorList>
            <person name="Lamendella R."/>
        </authorList>
    </citation>
    <scope>NUCLEOTIDE SEQUENCE [LARGE SCALE GENOMIC DNA]</scope>
    <source>
        <strain evidence="4 5">97B</strain>
    </source>
</reference>
<gene>
    <name evidence="4" type="ORF">DET59_10932</name>
</gene>
<dbReference type="Pfam" id="PF00106">
    <property type="entry name" value="adh_short"/>
    <property type="match status" value="1"/>
</dbReference>
<evidence type="ECO:0000256" key="2">
    <source>
        <dbReference type="ARBA" id="ARBA00023002"/>
    </source>
</evidence>
<dbReference type="InterPro" id="IPR002347">
    <property type="entry name" value="SDR_fam"/>
</dbReference>
<name>A0A366ENT4_9BACI</name>
<dbReference type="AlphaFoldDB" id="A0A366ENT4"/>
<organism evidence="4 5">
    <name type="scientific">Rossellomorea aquimaris</name>
    <dbReference type="NCBI Taxonomy" id="189382"/>
    <lineage>
        <taxon>Bacteria</taxon>
        <taxon>Bacillati</taxon>
        <taxon>Bacillota</taxon>
        <taxon>Bacilli</taxon>
        <taxon>Bacillales</taxon>
        <taxon>Bacillaceae</taxon>
        <taxon>Rossellomorea</taxon>
    </lineage>
</organism>
<comment type="similarity">
    <text evidence="1 3">Belongs to the short-chain dehydrogenases/reductases (SDR) family.</text>
</comment>
<comment type="caution">
    <text evidence="4">The sequence shown here is derived from an EMBL/GenBank/DDBJ whole genome shotgun (WGS) entry which is preliminary data.</text>
</comment>
<dbReference type="EMBL" id="QNRJ01000009">
    <property type="protein sequence ID" value="RBP03340.1"/>
    <property type="molecule type" value="Genomic_DNA"/>
</dbReference>
<protein>
    <submittedName>
        <fullName evidence="4">Short-subunit dehydrogenase</fullName>
    </submittedName>
</protein>
<dbReference type="RefSeq" id="WP_113970052.1">
    <property type="nucleotide sequence ID" value="NZ_QNRJ01000009.1"/>
</dbReference>
<dbReference type="CDD" id="cd05233">
    <property type="entry name" value="SDR_c"/>
    <property type="match status" value="1"/>
</dbReference>
<dbReference type="Proteomes" id="UP000252118">
    <property type="component" value="Unassembled WGS sequence"/>
</dbReference>
<dbReference type="PRINTS" id="PR00080">
    <property type="entry name" value="SDRFAMILY"/>
</dbReference>
<dbReference type="Gene3D" id="3.40.50.720">
    <property type="entry name" value="NAD(P)-binding Rossmann-like Domain"/>
    <property type="match status" value="1"/>
</dbReference>
<dbReference type="PANTHER" id="PTHR44196">
    <property type="entry name" value="DEHYDROGENASE/REDUCTASE SDR FAMILY MEMBER 7B"/>
    <property type="match status" value="1"/>
</dbReference>
<evidence type="ECO:0000256" key="3">
    <source>
        <dbReference type="RuleBase" id="RU000363"/>
    </source>
</evidence>
<evidence type="ECO:0000313" key="5">
    <source>
        <dbReference type="Proteomes" id="UP000252118"/>
    </source>
</evidence>